<feature type="transmembrane region" description="Helical" evidence="2">
    <location>
        <begin position="66"/>
        <end position="83"/>
    </location>
</feature>
<keyword evidence="2" id="KW-1133">Transmembrane helix</keyword>
<evidence type="ECO:0000313" key="3">
    <source>
        <dbReference type="EMBL" id="SFA91647.1"/>
    </source>
</evidence>
<reference evidence="3 4" key="1">
    <citation type="submission" date="2016-10" db="EMBL/GenBank/DDBJ databases">
        <authorList>
            <person name="de Groot N.N."/>
        </authorList>
    </citation>
    <scope>NUCLEOTIDE SEQUENCE [LARGE SCALE GENOMIC DNA]</scope>
    <source>
        <strain evidence="3 4">DSM 12271</strain>
    </source>
</reference>
<organism evidence="3 4">
    <name type="scientific">Clostridium frigidicarnis</name>
    <dbReference type="NCBI Taxonomy" id="84698"/>
    <lineage>
        <taxon>Bacteria</taxon>
        <taxon>Bacillati</taxon>
        <taxon>Bacillota</taxon>
        <taxon>Clostridia</taxon>
        <taxon>Eubacteriales</taxon>
        <taxon>Clostridiaceae</taxon>
        <taxon>Clostridium</taxon>
    </lineage>
</organism>
<keyword evidence="2" id="KW-0812">Transmembrane</keyword>
<sequence length="226" mass="25282">MNNVKMRNEKKNNMNNLGEKSNDKPKSWAFIIFVTIFLWPLGLYFLNKKFHEENLSINVTSNMKKLALGLVAIGIFGALTPPPEQNPNQNVIGPMIFLILGGVAVFIFSNKLKQYSIKYQKYNAIINTEGVTSIDNIAATVQVSYEVVVKDLQDMISRGYFKDAYIDDANREVRLLNKKSQENIKTQSNKQEQEKVVVACNGCGANNTILKGTVGECEYCGTSIKG</sequence>
<dbReference type="AlphaFoldDB" id="A0A1I0WT96"/>
<feature type="transmembrane region" description="Helical" evidence="2">
    <location>
        <begin position="89"/>
        <end position="108"/>
    </location>
</feature>
<gene>
    <name evidence="3" type="ORF">SAMN04488528_100628</name>
</gene>
<dbReference type="EMBL" id="FOKI01000006">
    <property type="protein sequence ID" value="SFA91647.1"/>
    <property type="molecule type" value="Genomic_DNA"/>
</dbReference>
<protein>
    <submittedName>
        <fullName evidence="3">Uncharacterized protein</fullName>
    </submittedName>
</protein>
<dbReference type="OrthoDB" id="1864001at2"/>
<evidence type="ECO:0000256" key="1">
    <source>
        <dbReference type="SAM" id="MobiDB-lite"/>
    </source>
</evidence>
<accession>A0A1I0WT96</accession>
<keyword evidence="2" id="KW-0472">Membrane</keyword>
<evidence type="ECO:0000313" key="4">
    <source>
        <dbReference type="Proteomes" id="UP000198619"/>
    </source>
</evidence>
<proteinExistence type="predicted"/>
<dbReference type="STRING" id="84698.SAMN04488528_100628"/>
<feature type="transmembrane region" description="Helical" evidence="2">
    <location>
        <begin position="27"/>
        <end position="46"/>
    </location>
</feature>
<feature type="region of interest" description="Disordered" evidence="1">
    <location>
        <begin position="1"/>
        <end position="20"/>
    </location>
</feature>
<dbReference type="Proteomes" id="UP000198619">
    <property type="component" value="Unassembled WGS sequence"/>
</dbReference>
<keyword evidence="4" id="KW-1185">Reference proteome</keyword>
<name>A0A1I0WT96_9CLOT</name>
<evidence type="ECO:0000256" key="2">
    <source>
        <dbReference type="SAM" id="Phobius"/>
    </source>
</evidence>
<feature type="compositionally biased region" description="Basic and acidic residues" evidence="1">
    <location>
        <begin position="1"/>
        <end position="12"/>
    </location>
</feature>